<organism evidence="2 3">
    <name type="scientific">Shewanella nanhaiensis</name>
    <dbReference type="NCBI Taxonomy" id="2864872"/>
    <lineage>
        <taxon>Bacteria</taxon>
        <taxon>Pseudomonadati</taxon>
        <taxon>Pseudomonadota</taxon>
        <taxon>Gammaproteobacteria</taxon>
        <taxon>Alteromonadales</taxon>
        <taxon>Shewanellaceae</taxon>
        <taxon>Shewanella</taxon>
    </lineage>
</organism>
<sequence>MTIKLSVVDEAIVVDVLIDGDGWAGGGAAADTVIQGRAVITGGGVTRRVGDGGGHHEVSAGNRGVDGQGEAISEHRLSDGAAEQGVTG</sequence>
<dbReference type="RefSeq" id="WP_220111915.1">
    <property type="nucleotide sequence ID" value="NZ_JAHZST010000041.1"/>
</dbReference>
<evidence type="ECO:0000256" key="1">
    <source>
        <dbReference type="SAM" id="MobiDB-lite"/>
    </source>
</evidence>
<dbReference type="EMBL" id="JAHZST010000041">
    <property type="protein sequence ID" value="MBW8186714.1"/>
    <property type="molecule type" value="Genomic_DNA"/>
</dbReference>
<evidence type="ECO:0000313" key="3">
    <source>
        <dbReference type="Proteomes" id="UP001195963"/>
    </source>
</evidence>
<feature type="region of interest" description="Disordered" evidence="1">
    <location>
        <begin position="47"/>
        <end position="88"/>
    </location>
</feature>
<name>A0ABS7EAK5_9GAMM</name>
<feature type="non-terminal residue" evidence="2">
    <location>
        <position position="88"/>
    </location>
</feature>
<dbReference type="Proteomes" id="UP001195963">
    <property type="component" value="Unassembled WGS sequence"/>
</dbReference>
<comment type="caution">
    <text evidence="2">The sequence shown here is derived from an EMBL/GenBank/DDBJ whole genome shotgun (WGS) entry which is preliminary data.</text>
</comment>
<protein>
    <submittedName>
        <fullName evidence="2">Uncharacterized protein</fullName>
    </submittedName>
</protein>
<accession>A0ABS7EAK5</accession>
<feature type="compositionally biased region" description="Basic and acidic residues" evidence="1">
    <location>
        <begin position="48"/>
        <end position="58"/>
    </location>
</feature>
<evidence type="ECO:0000313" key="2">
    <source>
        <dbReference type="EMBL" id="MBW8186714.1"/>
    </source>
</evidence>
<gene>
    <name evidence="2" type="ORF">K0625_24200</name>
</gene>
<proteinExistence type="predicted"/>
<keyword evidence="3" id="KW-1185">Reference proteome</keyword>
<reference evidence="2 3" key="1">
    <citation type="submission" date="2021-07" db="EMBL/GenBank/DDBJ databases">
        <title>Shewanella sp. nov, isolated from SCS.</title>
        <authorList>
            <person name="Cao W.R."/>
        </authorList>
    </citation>
    <scope>NUCLEOTIDE SEQUENCE [LARGE SCALE GENOMIC DNA]</scope>
    <source>
        <strain evidence="2 3">NR704-98</strain>
    </source>
</reference>